<protein>
    <submittedName>
        <fullName evidence="2">Uncharacterized protein</fullName>
    </submittedName>
</protein>
<organism evidence="2 3">
    <name type="scientific">Aliarcobacter cryaerophilus</name>
    <dbReference type="NCBI Taxonomy" id="28198"/>
    <lineage>
        <taxon>Bacteria</taxon>
        <taxon>Pseudomonadati</taxon>
        <taxon>Campylobacterota</taxon>
        <taxon>Epsilonproteobacteria</taxon>
        <taxon>Campylobacterales</taxon>
        <taxon>Arcobacteraceae</taxon>
        <taxon>Aliarcobacter</taxon>
    </lineage>
</organism>
<gene>
    <name evidence="2" type="ORF">CJ668_00185</name>
</gene>
<dbReference type="EMBL" id="NXGD01000001">
    <property type="protein sequence ID" value="PRN01431.1"/>
    <property type="molecule type" value="Genomic_DNA"/>
</dbReference>
<evidence type="ECO:0000256" key="1">
    <source>
        <dbReference type="SAM" id="MobiDB-lite"/>
    </source>
</evidence>
<dbReference type="AlphaFoldDB" id="A0A2S9TRG1"/>
<dbReference type="Proteomes" id="UP000238811">
    <property type="component" value="Unassembled WGS sequence"/>
</dbReference>
<evidence type="ECO:0000313" key="2">
    <source>
        <dbReference type="EMBL" id="PRN01431.1"/>
    </source>
</evidence>
<evidence type="ECO:0000313" key="3">
    <source>
        <dbReference type="Proteomes" id="UP000238811"/>
    </source>
</evidence>
<sequence length="432" mass="47665">MKNITTVKELSGKFFVETKNGEIFELKIGDTIRENDIVFGSETNQAGSKIDILLENNSILTLDGLERVLFDITVLSSNLDNSIQTAFTQDQLQSLLSEPSNIDFSAWGADFVAENIDITEEETAAGEEEEVTSEGSIGTFALRDGSLVDIESDLRKKSFAKTQTFNEIEKSEELENLSLRNVAENNNNFIPPYTVTPLPNLPETGAGDPTPPTPTTTPKEDTPTTTPEKETPSTPCATGGTFNISHKPIELGASSTSGKLTELLSSDIRTRSDDIGHAYLGKNDKGKFIYNNKDDYGSGKAFVIDLQEGKDDYGQYIDDEESDSITGMTKNDIKTILEGVNAEADFLLIKVDGYEWDEEQMQSYGTGVYYLDKVTFAPCEKWKLVGRYSDYENIGNEEDNNLTNENSGGKYLVYSPQEGNQKVVIELNDLPV</sequence>
<feature type="region of interest" description="Disordered" evidence="1">
    <location>
        <begin position="195"/>
        <end position="253"/>
    </location>
</feature>
<name>A0A2S9TRG1_9BACT</name>
<comment type="caution">
    <text evidence="2">The sequence shown here is derived from an EMBL/GenBank/DDBJ whole genome shotgun (WGS) entry which is preliminary data.</text>
</comment>
<accession>A0A2S9TRG1</accession>
<proteinExistence type="predicted"/>
<feature type="compositionally biased region" description="Basic and acidic residues" evidence="1">
    <location>
        <begin position="218"/>
        <end position="231"/>
    </location>
</feature>
<reference evidence="2 3" key="1">
    <citation type="submission" date="2017-09" db="EMBL/GenBank/DDBJ databases">
        <title>Reassesment of A. cryaerophilus.</title>
        <authorList>
            <person name="Perez-Cataluna A."/>
            <person name="Collado L."/>
            <person name="Salgado O."/>
            <person name="Lefinanco V."/>
            <person name="Figueras M.J."/>
        </authorList>
    </citation>
    <scope>NUCLEOTIDE SEQUENCE [LARGE SCALE GENOMIC DNA]</scope>
    <source>
        <strain evidence="2 3">LMG 10229</strain>
    </source>
</reference>